<organism evidence="3 4">
    <name type="scientific">Alkalibacterium gilvum</name>
    <dbReference type="NCBI Taxonomy" id="1130080"/>
    <lineage>
        <taxon>Bacteria</taxon>
        <taxon>Bacillati</taxon>
        <taxon>Bacillota</taxon>
        <taxon>Bacilli</taxon>
        <taxon>Lactobacillales</taxon>
        <taxon>Carnobacteriaceae</taxon>
        <taxon>Alkalibacterium</taxon>
    </lineage>
</organism>
<dbReference type="Gene3D" id="3.30.1180.10">
    <property type="match status" value="1"/>
</dbReference>
<evidence type="ECO:0000313" key="4">
    <source>
        <dbReference type="Proteomes" id="UP000198564"/>
    </source>
</evidence>
<dbReference type="EMBL" id="FNYW01000066">
    <property type="protein sequence ID" value="SEJ06800.1"/>
    <property type="molecule type" value="Genomic_DNA"/>
</dbReference>
<evidence type="ECO:0000256" key="2">
    <source>
        <dbReference type="ARBA" id="ARBA00023121"/>
    </source>
</evidence>
<comment type="function">
    <text evidence="1">May bind long-chain fatty acids, such as palmitate, and may play a role in lipid transport or fatty acid metabolism.</text>
</comment>
<dbReference type="STRING" id="1130080.SAMN04488113_1663"/>
<dbReference type="PANTHER" id="PTHR33434">
    <property type="entry name" value="DEGV DOMAIN-CONTAINING PROTEIN DR_1986-RELATED"/>
    <property type="match status" value="1"/>
</dbReference>
<dbReference type="Gene3D" id="2.20.28.50">
    <property type="entry name" value="degv family protein"/>
    <property type="match status" value="1"/>
</dbReference>
<sequence length="295" mass="32954">MSNYIITSSSTADMPLEYFEKRNIPYVPFHFMIDGKEYPDDLGQSISFEDFYQRISEGSMPTTSQVNVGQFVDFFTPFLEEGKDILHIEFSSGLSGTYNSATIAREQLLEDFPDRKIEVVDSLAASGGYGLLLDYAVDKKEEGATLEEVRDWVEENKLNVNHWFFSTDLTHYKRGGRISATSAFFGGMLNIAPLLNMNNKGELTPRKKIRGKKQVIKEMVKKMEEQAVNGTDYDGKCFITHSAVYNDALKVADAIEQSFPALIGKVEINSVGTVIGSHTGPGTVALFFMGDKRVD</sequence>
<dbReference type="InterPro" id="IPR003797">
    <property type="entry name" value="DegV"/>
</dbReference>
<protein>
    <submittedName>
        <fullName evidence="3">EDD domain protein, DegV family</fullName>
    </submittedName>
</protein>
<accession>A0A1H6W1W8</accession>
<keyword evidence="4" id="KW-1185">Reference proteome</keyword>
<evidence type="ECO:0000313" key="3">
    <source>
        <dbReference type="EMBL" id="SEJ06800.1"/>
    </source>
</evidence>
<dbReference type="Gene3D" id="3.40.50.10440">
    <property type="entry name" value="Dihydroxyacetone kinase, domain 1"/>
    <property type="match status" value="1"/>
</dbReference>
<dbReference type="SUPFAM" id="SSF82549">
    <property type="entry name" value="DAK1/DegV-like"/>
    <property type="match status" value="1"/>
</dbReference>
<dbReference type="InterPro" id="IPR050270">
    <property type="entry name" value="DegV_domain_contain"/>
</dbReference>
<dbReference type="InterPro" id="IPR043168">
    <property type="entry name" value="DegV_C"/>
</dbReference>
<dbReference type="OrthoDB" id="9780660at2"/>
<dbReference type="AlphaFoldDB" id="A0A1H6W1W8"/>
<reference evidence="4" key="1">
    <citation type="submission" date="2016-10" db="EMBL/GenBank/DDBJ databases">
        <authorList>
            <person name="Varghese N."/>
            <person name="Submissions S."/>
        </authorList>
    </citation>
    <scope>NUCLEOTIDE SEQUENCE [LARGE SCALE GENOMIC DNA]</scope>
    <source>
        <strain evidence="4">DSM 25751</strain>
    </source>
</reference>
<gene>
    <name evidence="3" type="ORF">SAMN04488113_1663</name>
</gene>
<dbReference type="GO" id="GO:0008289">
    <property type="term" value="F:lipid binding"/>
    <property type="evidence" value="ECO:0007669"/>
    <property type="project" value="UniProtKB-KW"/>
</dbReference>
<evidence type="ECO:0000256" key="1">
    <source>
        <dbReference type="ARBA" id="ARBA00003238"/>
    </source>
</evidence>
<dbReference type="RefSeq" id="WP_072693701.1">
    <property type="nucleotide sequence ID" value="NZ_FNYW01000066.1"/>
</dbReference>
<dbReference type="PROSITE" id="PS51482">
    <property type="entry name" value="DEGV"/>
    <property type="match status" value="1"/>
</dbReference>
<keyword evidence="2" id="KW-0446">Lipid-binding</keyword>
<proteinExistence type="predicted"/>
<name>A0A1H6W1W8_9LACT</name>
<dbReference type="Pfam" id="PF02645">
    <property type="entry name" value="DegV"/>
    <property type="match status" value="1"/>
</dbReference>
<dbReference type="PANTHER" id="PTHR33434:SF3">
    <property type="entry name" value="DEGV DOMAIN-CONTAINING PROTEIN YITS"/>
    <property type="match status" value="1"/>
</dbReference>
<dbReference type="Proteomes" id="UP000198564">
    <property type="component" value="Unassembled WGS sequence"/>
</dbReference>
<dbReference type="NCBIfam" id="TIGR00762">
    <property type="entry name" value="DegV"/>
    <property type="match status" value="1"/>
</dbReference>